<keyword evidence="4" id="KW-0677">Repeat</keyword>
<evidence type="ECO:0000256" key="9">
    <source>
        <dbReference type="SAM" id="MobiDB-lite"/>
    </source>
</evidence>
<evidence type="ECO:0000256" key="5">
    <source>
        <dbReference type="ARBA" id="ARBA00022771"/>
    </source>
</evidence>
<name>A0A7R9FQN4_9CRUS</name>
<dbReference type="InterPro" id="IPR013083">
    <property type="entry name" value="Znf_RING/FYVE/PHD"/>
</dbReference>
<keyword evidence="5 8" id="KW-0863">Zinc-finger</keyword>
<dbReference type="PANTHER" id="PTHR22770:SF13">
    <property type="entry name" value="RING-TYPE DOMAIN-CONTAINING PROTEIN"/>
    <property type="match status" value="1"/>
</dbReference>
<dbReference type="EMBL" id="LR903117">
    <property type="protein sequence ID" value="CAD7251506.1"/>
    <property type="molecule type" value="Genomic_DNA"/>
</dbReference>
<dbReference type="PROSITE" id="PS50089">
    <property type="entry name" value="ZF_RING_2"/>
    <property type="match status" value="1"/>
</dbReference>
<dbReference type="CDD" id="cd20345">
    <property type="entry name" value="BRcat_RBR_HOIL1"/>
    <property type="match status" value="1"/>
</dbReference>
<dbReference type="SUPFAM" id="SSF57850">
    <property type="entry name" value="RING/U-box"/>
    <property type="match status" value="2"/>
</dbReference>
<evidence type="ECO:0000259" key="11">
    <source>
        <dbReference type="PROSITE" id="PS51873"/>
    </source>
</evidence>
<dbReference type="Gene3D" id="3.30.40.10">
    <property type="entry name" value="Zinc/RING finger domain, C3HC4 (zinc finger)"/>
    <property type="match status" value="1"/>
</dbReference>
<dbReference type="InterPro" id="IPR001841">
    <property type="entry name" value="Znf_RING"/>
</dbReference>
<feature type="domain" description="RING-type" evidence="10">
    <location>
        <begin position="93"/>
        <end position="135"/>
    </location>
</feature>
<dbReference type="Proteomes" id="UP000677054">
    <property type="component" value="Unassembled WGS sequence"/>
</dbReference>
<dbReference type="EMBL" id="CAJPEV010003600">
    <property type="protein sequence ID" value="CAG0900113.1"/>
    <property type="molecule type" value="Genomic_DNA"/>
</dbReference>
<keyword evidence="2" id="KW-0808">Transferase</keyword>
<evidence type="ECO:0000256" key="1">
    <source>
        <dbReference type="ARBA" id="ARBA00004906"/>
    </source>
</evidence>
<dbReference type="GO" id="GO:0097039">
    <property type="term" value="P:protein linear polyubiquitination"/>
    <property type="evidence" value="ECO:0007669"/>
    <property type="project" value="TreeGrafter"/>
</dbReference>
<keyword evidence="6" id="KW-0833">Ubl conjugation pathway</keyword>
<evidence type="ECO:0000259" key="10">
    <source>
        <dbReference type="PROSITE" id="PS50089"/>
    </source>
</evidence>
<protein>
    <submittedName>
        <fullName evidence="12">Uncharacterized protein</fullName>
    </submittedName>
</protein>
<evidence type="ECO:0000256" key="2">
    <source>
        <dbReference type="ARBA" id="ARBA00022679"/>
    </source>
</evidence>
<dbReference type="GO" id="GO:0043161">
    <property type="term" value="P:proteasome-mediated ubiquitin-dependent protein catabolic process"/>
    <property type="evidence" value="ECO:0007669"/>
    <property type="project" value="TreeGrafter"/>
</dbReference>
<dbReference type="PROSITE" id="PS00518">
    <property type="entry name" value="ZF_RING_1"/>
    <property type="match status" value="1"/>
</dbReference>
<dbReference type="GO" id="GO:0004842">
    <property type="term" value="F:ubiquitin-protein transferase activity"/>
    <property type="evidence" value="ECO:0007669"/>
    <property type="project" value="TreeGrafter"/>
</dbReference>
<feature type="region of interest" description="Disordered" evidence="9">
    <location>
        <begin position="1"/>
        <end position="49"/>
    </location>
</feature>
<reference evidence="12" key="1">
    <citation type="submission" date="2020-11" db="EMBL/GenBank/DDBJ databases">
        <authorList>
            <person name="Tran Van P."/>
        </authorList>
    </citation>
    <scope>NUCLEOTIDE SEQUENCE</scope>
</reference>
<keyword evidence="3" id="KW-0479">Metal-binding</keyword>
<dbReference type="GO" id="GO:0043130">
    <property type="term" value="F:ubiquitin binding"/>
    <property type="evidence" value="ECO:0007669"/>
    <property type="project" value="TreeGrafter"/>
</dbReference>
<evidence type="ECO:0000256" key="6">
    <source>
        <dbReference type="ARBA" id="ARBA00022786"/>
    </source>
</evidence>
<dbReference type="InterPro" id="IPR044066">
    <property type="entry name" value="TRIAD_supradom"/>
</dbReference>
<evidence type="ECO:0000313" key="12">
    <source>
        <dbReference type="EMBL" id="CAD7251506.1"/>
    </source>
</evidence>
<dbReference type="GO" id="GO:0071797">
    <property type="term" value="C:LUBAC complex"/>
    <property type="evidence" value="ECO:0007669"/>
    <property type="project" value="TreeGrafter"/>
</dbReference>
<organism evidence="12">
    <name type="scientific">Darwinula stevensoni</name>
    <dbReference type="NCBI Taxonomy" id="69355"/>
    <lineage>
        <taxon>Eukaryota</taxon>
        <taxon>Metazoa</taxon>
        <taxon>Ecdysozoa</taxon>
        <taxon>Arthropoda</taxon>
        <taxon>Crustacea</taxon>
        <taxon>Oligostraca</taxon>
        <taxon>Ostracoda</taxon>
        <taxon>Podocopa</taxon>
        <taxon>Podocopida</taxon>
        <taxon>Darwinulocopina</taxon>
        <taxon>Darwinuloidea</taxon>
        <taxon>Darwinulidae</taxon>
        <taxon>Darwinula</taxon>
    </lineage>
</organism>
<dbReference type="InterPro" id="IPR017907">
    <property type="entry name" value="Znf_RING_CS"/>
</dbReference>
<dbReference type="InterPro" id="IPR047558">
    <property type="entry name" value="BRcat_RBR_HOIL1"/>
</dbReference>
<dbReference type="Pfam" id="PF13639">
    <property type="entry name" value="zf-RING_2"/>
    <property type="match status" value="1"/>
</dbReference>
<keyword evidence="7" id="KW-0862">Zinc</keyword>
<feature type="compositionally biased region" description="Basic and acidic residues" evidence="9">
    <location>
        <begin position="22"/>
        <end position="49"/>
    </location>
</feature>
<evidence type="ECO:0000256" key="8">
    <source>
        <dbReference type="PROSITE-ProRule" id="PRU00175"/>
    </source>
</evidence>
<sequence length="261" mass="30437">MSEENDASSSTSNDTEESDNEEDKKREENRKKRWAEQRMQMLEEQKKTREGLVAREQHRKTLMEEWKKMRAREEKMQQMMTDDLMKNLEAFDCLICMDNIPEGEGVCLKECRHNFCKNCLQGTINSTETPEVTCPHADDSGPCSVHLQQREIRALLNKNDYERHLDRSLRYIEGSAGNTFHCRKEDCPGWCFYEPGINRFPCPCCKSVNCINCRVIHEGKTCKEYQDYLTREAEKNDELKQSLNQLKVIMTASSASFFCGT</sequence>
<dbReference type="GO" id="GO:0008270">
    <property type="term" value="F:zinc ion binding"/>
    <property type="evidence" value="ECO:0007669"/>
    <property type="project" value="UniProtKB-KW"/>
</dbReference>
<comment type="pathway">
    <text evidence="1">Protein modification; protein ubiquitination.</text>
</comment>
<evidence type="ECO:0000256" key="4">
    <source>
        <dbReference type="ARBA" id="ARBA00022737"/>
    </source>
</evidence>
<gene>
    <name evidence="12" type="ORF">DSTB1V02_LOCUS11272</name>
</gene>
<accession>A0A7R9FQN4</accession>
<dbReference type="OrthoDB" id="261960at2759"/>
<evidence type="ECO:0000256" key="3">
    <source>
        <dbReference type="ARBA" id="ARBA00022723"/>
    </source>
</evidence>
<evidence type="ECO:0000313" key="13">
    <source>
        <dbReference type="Proteomes" id="UP000677054"/>
    </source>
</evidence>
<dbReference type="AlphaFoldDB" id="A0A7R9FQN4"/>
<keyword evidence="13" id="KW-1185">Reference proteome</keyword>
<dbReference type="InterPro" id="IPR051628">
    <property type="entry name" value="LUBAC_E3_Ligases"/>
</dbReference>
<dbReference type="PROSITE" id="PS51873">
    <property type="entry name" value="TRIAD"/>
    <property type="match status" value="1"/>
</dbReference>
<evidence type="ECO:0000256" key="7">
    <source>
        <dbReference type="ARBA" id="ARBA00022833"/>
    </source>
</evidence>
<dbReference type="FunFam" id="3.30.40.10:FF:000137">
    <property type="entry name" value="RanBP-type and C3HC4-type zinc finger-containing protein 1"/>
    <property type="match status" value="1"/>
</dbReference>
<proteinExistence type="predicted"/>
<dbReference type="PANTHER" id="PTHR22770">
    <property type="entry name" value="UBIQUITIN CONJUGATING ENZYME 7 INTERACTING PROTEIN-RELATED"/>
    <property type="match status" value="1"/>
</dbReference>
<feature type="domain" description="RING-type" evidence="11">
    <location>
        <begin position="89"/>
        <end position="261"/>
    </location>
</feature>